<evidence type="ECO:0000256" key="6">
    <source>
        <dbReference type="ARBA" id="ARBA00023141"/>
    </source>
</evidence>
<dbReference type="InterPro" id="IPR011342">
    <property type="entry name" value="Shikimate_DH"/>
</dbReference>
<evidence type="ECO:0000259" key="10">
    <source>
        <dbReference type="Pfam" id="PF08501"/>
    </source>
</evidence>
<feature type="binding site" evidence="8">
    <location>
        <position position="219"/>
    </location>
    <ligand>
        <name>NADP(+)</name>
        <dbReference type="ChEBI" id="CHEBI:58349"/>
    </ligand>
</feature>
<keyword evidence="5 8" id="KW-0560">Oxidoreductase</keyword>
<feature type="domain" description="Quinate/shikimate 5-dehydrogenase/glutamyl-tRNA reductase" evidence="9">
    <location>
        <begin position="116"/>
        <end position="197"/>
    </location>
</feature>
<dbReference type="InterPro" id="IPR046346">
    <property type="entry name" value="Aminoacid_DH-like_N_sf"/>
</dbReference>
<evidence type="ECO:0000259" key="11">
    <source>
        <dbReference type="Pfam" id="PF18317"/>
    </source>
</evidence>
<sequence>MDHYCVFGNPVHHSKSPVIHAMFAQQTGQNIDYHTRLAPLDGFVEAVRTFIAEGGQGANVTVPFKLEAFALAHQLSERASMAGAVNTLHFVDGKIIADNTDGVGLVRDITCNAATPIRDKRVLLLGAGGAARGALLPLLQELPAVLTIANRTLSKAQELQKLAQTFTSCEVDAVTWQQLEEESTQSFDVIINATSASLQSEVPPIPAHVFGPESLAYDMMYGDTVTSFNQYAQQCGAKTRDGLGMLIEQAAEAFFIWRGVRPNTAEVLAHFQKKGSA</sequence>
<feature type="binding site" evidence="8">
    <location>
        <begin position="14"/>
        <end position="16"/>
    </location>
    <ligand>
        <name>shikimate</name>
        <dbReference type="ChEBI" id="CHEBI:36208"/>
    </ligand>
</feature>
<keyword evidence="4 8" id="KW-0521">NADP</keyword>
<dbReference type="InterPro" id="IPR006151">
    <property type="entry name" value="Shikm_DH/Glu-tRNA_Rdtase"/>
</dbReference>
<dbReference type="InterPro" id="IPR022893">
    <property type="entry name" value="Shikimate_DH_fam"/>
</dbReference>
<dbReference type="EC" id="1.1.1.25" evidence="2 8"/>
<comment type="catalytic activity">
    <reaction evidence="7 8">
        <text>shikimate + NADP(+) = 3-dehydroshikimate + NADPH + H(+)</text>
        <dbReference type="Rhea" id="RHEA:17737"/>
        <dbReference type="ChEBI" id="CHEBI:15378"/>
        <dbReference type="ChEBI" id="CHEBI:16630"/>
        <dbReference type="ChEBI" id="CHEBI:36208"/>
        <dbReference type="ChEBI" id="CHEBI:57783"/>
        <dbReference type="ChEBI" id="CHEBI:58349"/>
        <dbReference type="EC" id="1.1.1.25"/>
    </reaction>
</comment>
<evidence type="ECO:0000256" key="4">
    <source>
        <dbReference type="ARBA" id="ARBA00022857"/>
    </source>
</evidence>
<dbReference type="InterPro" id="IPR041121">
    <property type="entry name" value="SDH_C"/>
</dbReference>
<feature type="domain" description="Shikimate dehydrogenase substrate binding N-terminal" evidence="10">
    <location>
        <begin position="6"/>
        <end position="88"/>
    </location>
</feature>
<dbReference type="Proteomes" id="UP000624279">
    <property type="component" value="Unassembled WGS sequence"/>
</dbReference>
<evidence type="ECO:0000313" key="12">
    <source>
        <dbReference type="EMBL" id="MBC3874862.1"/>
    </source>
</evidence>
<comment type="caution">
    <text evidence="12">The sequence shown here is derived from an EMBL/GenBank/DDBJ whole genome shotgun (WGS) entry which is preliminary data.</text>
</comment>
<comment type="function">
    <text evidence="8">Involved in the biosynthesis of the chorismate, which leads to the biosynthesis of aromatic amino acids. Catalyzes the reversible NADPH linked reduction of 3-dehydroshikimate (DHSA) to yield shikimate (SA).</text>
</comment>
<feature type="domain" description="SDH C-terminal" evidence="11">
    <location>
        <begin position="242"/>
        <end position="268"/>
    </location>
</feature>
<dbReference type="InterPro" id="IPR013708">
    <property type="entry name" value="Shikimate_DH-bd_N"/>
</dbReference>
<dbReference type="PANTHER" id="PTHR21089">
    <property type="entry name" value="SHIKIMATE DEHYDROGENASE"/>
    <property type="match status" value="1"/>
</dbReference>
<keyword evidence="6 8" id="KW-0057">Aromatic amino acid biosynthesis</keyword>
<feature type="active site" description="Proton acceptor" evidence="8">
    <location>
        <position position="65"/>
    </location>
</feature>
<name>A0ABR6YEC0_9BURK</name>
<dbReference type="EMBL" id="JACOGA010000013">
    <property type="protein sequence ID" value="MBC3874862.1"/>
    <property type="molecule type" value="Genomic_DNA"/>
</dbReference>
<dbReference type="SUPFAM" id="SSF53223">
    <property type="entry name" value="Aminoacid dehydrogenase-like, N-terminal domain"/>
    <property type="match status" value="1"/>
</dbReference>
<feature type="binding site" evidence="8">
    <location>
        <position position="221"/>
    </location>
    <ligand>
        <name>shikimate</name>
        <dbReference type="ChEBI" id="CHEBI:36208"/>
    </ligand>
</feature>
<evidence type="ECO:0000256" key="8">
    <source>
        <dbReference type="HAMAP-Rule" id="MF_00222"/>
    </source>
</evidence>
<dbReference type="InterPro" id="IPR036291">
    <property type="entry name" value="NAD(P)-bd_dom_sf"/>
</dbReference>
<evidence type="ECO:0000256" key="5">
    <source>
        <dbReference type="ARBA" id="ARBA00023002"/>
    </source>
</evidence>
<dbReference type="RefSeq" id="WP_186942858.1">
    <property type="nucleotide sequence ID" value="NZ_JACOGA010000013.1"/>
</dbReference>
<feature type="binding site" evidence="8">
    <location>
        <position position="86"/>
    </location>
    <ligand>
        <name>shikimate</name>
        <dbReference type="ChEBI" id="CHEBI:36208"/>
    </ligand>
</feature>
<dbReference type="Pfam" id="PF01488">
    <property type="entry name" value="Shikimate_DH"/>
    <property type="match status" value="1"/>
</dbReference>
<dbReference type="Pfam" id="PF18317">
    <property type="entry name" value="SDH_C"/>
    <property type="match status" value="1"/>
</dbReference>
<dbReference type="Pfam" id="PF08501">
    <property type="entry name" value="Shikimate_dh_N"/>
    <property type="match status" value="1"/>
</dbReference>
<evidence type="ECO:0000256" key="2">
    <source>
        <dbReference type="ARBA" id="ARBA00012962"/>
    </source>
</evidence>
<evidence type="ECO:0000256" key="3">
    <source>
        <dbReference type="ARBA" id="ARBA00022605"/>
    </source>
</evidence>
<gene>
    <name evidence="8 12" type="primary">aroE</name>
    <name evidence="12" type="ORF">H8K55_14815</name>
</gene>
<dbReference type="NCBIfam" id="TIGR00507">
    <property type="entry name" value="aroE"/>
    <property type="match status" value="1"/>
</dbReference>
<comment type="pathway">
    <text evidence="1 8">Metabolic intermediate biosynthesis; chorismate biosynthesis; chorismate from D-erythrose 4-phosphate and phosphoenolpyruvate: step 4/7.</text>
</comment>
<dbReference type="CDD" id="cd01065">
    <property type="entry name" value="NAD_bind_Shikimate_DH"/>
    <property type="match status" value="1"/>
</dbReference>
<feature type="binding site" evidence="8">
    <location>
        <position position="249"/>
    </location>
    <ligand>
        <name>shikimate</name>
        <dbReference type="ChEBI" id="CHEBI:36208"/>
    </ligand>
</feature>
<protein>
    <recommendedName>
        <fullName evidence="2 8">Shikimate dehydrogenase (NADP(+))</fullName>
        <shortName evidence="8">SDH</shortName>
        <ecNumber evidence="2 8">1.1.1.25</ecNumber>
    </recommendedName>
</protein>
<feature type="binding site" evidence="8">
    <location>
        <position position="77"/>
    </location>
    <ligand>
        <name>NADP(+)</name>
        <dbReference type="ChEBI" id="CHEBI:58349"/>
    </ligand>
</feature>
<keyword evidence="13" id="KW-1185">Reference proteome</keyword>
<evidence type="ECO:0000256" key="7">
    <source>
        <dbReference type="ARBA" id="ARBA00049442"/>
    </source>
</evidence>
<dbReference type="SUPFAM" id="SSF51735">
    <property type="entry name" value="NAD(P)-binding Rossmann-fold domains"/>
    <property type="match status" value="1"/>
</dbReference>
<feature type="binding site" evidence="8">
    <location>
        <position position="242"/>
    </location>
    <ligand>
        <name>NADP(+)</name>
        <dbReference type="ChEBI" id="CHEBI:58349"/>
    </ligand>
</feature>
<evidence type="ECO:0000256" key="1">
    <source>
        <dbReference type="ARBA" id="ARBA00004871"/>
    </source>
</evidence>
<feature type="binding site" evidence="8">
    <location>
        <position position="61"/>
    </location>
    <ligand>
        <name>shikimate</name>
        <dbReference type="ChEBI" id="CHEBI:36208"/>
    </ligand>
</feature>
<dbReference type="NCBIfam" id="NF001310">
    <property type="entry name" value="PRK00258.1-2"/>
    <property type="match status" value="1"/>
</dbReference>
<evidence type="ECO:0000259" key="9">
    <source>
        <dbReference type="Pfam" id="PF01488"/>
    </source>
</evidence>
<keyword evidence="3 8" id="KW-0028">Amino-acid biosynthesis</keyword>
<reference evidence="12 13" key="1">
    <citation type="submission" date="2020-08" db="EMBL/GenBank/DDBJ databases">
        <title>Novel species isolated from subtropical streams in China.</title>
        <authorList>
            <person name="Lu H."/>
        </authorList>
    </citation>
    <scope>NUCLEOTIDE SEQUENCE [LARGE SCALE GENOMIC DNA]</scope>
    <source>
        <strain evidence="12 13">LX15W</strain>
    </source>
</reference>
<dbReference type="HAMAP" id="MF_00222">
    <property type="entry name" value="Shikimate_DH_AroE"/>
    <property type="match status" value="1"/>
</dbReference>
<feature type="binding site" evidence="8">
    <location>
        <begin position="126"/>
        <end position="130"/>
    </location>
    <ligand>
        <name>NADP(+)</name>
        <dbReference type="ChEBI" id="CHEBI:58349"/>
    </ligand>
</feature>
<dbReference type="PANTHER" id="PTHR21089:SF1">
    <property type="entry name" value="BIFUNCTIONAL 3-DEHYDROQUINATE DEHYDRATASE_SHIKIMATE DEHYDROGENASE, CHLOROPLASTIC"/>
    <property type="match status" value="1"/>
</dbReference>
<comment type="subunit">
    <text evidence="8">Homodimer.</text>
</comment>
<accession>A0ABR6YEC0</accession>
<organism evidence="12 13">
    <name type="scientific">Undibacterium flavidum</name>
    <dbReference type="NCBI Taxonomy" id="2762297"/>
    <lineage>
        <taxon>Bacteria</taxon>
        <taxon>Pseudomonadati</taxon>
        <taxon>Pseudomonadota</taxon>
        <taxon>Betaproteobacteria</taxon>
        <taxon>Burkholderiales</taxon>
        <taxon>Oxalobacteraceae</taxon>
        <taxon>Undibacterium</taxon>
    </lineage>
</organism>
<comment type="similarity">
    <text evidence="8">Belongs to the shikimate dehydrogenase family.</text>
</comment>
<dbReference type="GO" id="GO:0004764">
    <property type="term" value="F:shikimate 3-dehydrogenase (NADP+) activity"/>
    <property type="evidence" value="ECO:0007669"/>
    <property type="project" value="UniProtKB-EC"/>
</dbReference>
<evidence type="ECO:0000313" key="13">
    <source>
        <dbReference type="Proteomes" id="UP000624279"/>
    </source>
</evidence>
<feature type="binding site" evidence="8">
    <location>
        <begin position="150"/>
        <end position="155"/>
    </location>
    <ligand>
        <name>NADP(+)</name>
        <dbReference type="ChEBI" id="CHEBI:58349"/>
    </ligand>
</feature>
<feature type="binding site" evidence="8">
    <location>
        <position position="101"/>
    </location>
    <ligand>
        <name>shikimate</name>
        <dbReference type="ChEBI" id="CHEBI:36208"/>
    </ligand>
</feature>
<dbReference type="Gene3D" id="3.40.50.10860">
    <property type="entry name" value="Leucine Dehydrogenase, chain A, domain 1"/>
    <property type="match status" value="1"/>
</dbReference>
<proteinExistence type="inferred from homology"/>
<dbReference type="Gene3D" id="3.40.50.720">
    <property type="entry name" value="NAD(P)-binding Rossmann-like Domain"/>
    <property type="match status" value="1"/>
</dbReference>